<dbReference type="AlphaFoldDB" id="A0A4T0VR21"/>
<feature type="region of interest" description="Disordered" evidence="1">
    <location>
        <begin position="88"/>
        <end position="111"/>
    </location>
</feature>
<dbReference type="Proteomes" id="UP000305883">
    <property type="component" value="Unassembled WGS sequence"/>
</dbReference>
<accession>A0A4T0VR21</accession>
<protein>
    <submittedName>
        <fullName evidence="2">Uncharacterized protein</fullName>
    </submittedName>
</protein>
<sequence length="157" mass="17540">MPDDHEVDDYSSEVSLKFRDVSTTKITPGSKDRDDPWRRQELEALSAAMMTVDNGFENQWWYQGERQQTIPLAGDLLTSTAHGTTTATAQVIPQTPMPPPSHDSRESMGWATDQGGSRDAMMSGTLYNPSVLVSPMSEYASPRIHRSMTTRSEELFL</sequence>
<proteinExistence type="predicted"/>
<dbReference type="EMBL" id="MWPZ01000007">
    <property type="protein sequence ID" value="TIC94315.1"/>
    <property type="molecule type" value="Genomic_DNA"/>
</dbReference>
<evidence type="ECO:0000256" key="1">
    <source>
        <dbReference type="SAM" id="MobiDB-lite"/>
    </source>
</evidence>
<name>A0A4T0VR21_9PEZI</name>
<gene>
    <name evidence="2" type="ORF">CH35J_009613</name>
</gene>
<comment type="caution">
    <text evidence="2">The sequence shown here is derived from an EMBL/GenBank/DDBJ whole genome shotgun (WGS) entry which is preliminary data.</text>
</comment>
<evidence type="ECO:0000313" key="2">
    <source>
        <dbReference type="EMBL" id="TIC94315.1"/>
    </source>
</evidence>
<organism evidence="2 3">
    <name type="scientific">Colletotrichum higginsianum</name>
    <dbReference type="NCBI Taxonomy" id="80884"/>
    <lineage>
        <taxon>Eukaryota</taxon>
        <taxon>Fungi</taxon>
        <taxon>Dikarya</taxon>
        <taxon>Ascomycota</taxon>
        <taxon>Pezizomycotina</taxon>
        <taxon>Sordariomycetes</taxon>
        <taxon>Hypocreomycetidae</taxon>
        <taxon>Glomerellales</taxon>
        <taxon>Glomerellaceae</taxon>
        <taxon>Colletotrichum</taxon>
        <taxon>Colletotrichum destructivum species complex</taxon>
    </lineage>
</organism>
<evidence type="ECO:0000313" key="3">
    <source>
        <dbReference type="Proteomes" id="UP000305883"/>
    </source>
</evidence>
<reference evidence="2 3" key="1">
    <citation type="journal article" date="2019" name="Genome Biol. Evol.">
        <title>Genomic Plasticity Mediated by Transposable Elements in the Plant Pathogenic Fungus Colletotrichum higginsianum.</title>
        <authorList>
            <person name="Tsushima A."/>
            <person name="Gan P."/>
            <person name="Kumakura N."/>
            <person name="Narusaka M."/>
            <person name="Takano Y."/>
            <person name="Narusaka Y."/>
            <person name="Shirasu K."/>
        </authorList>
    </citation>
    <scope>NUCLEOTIDE SEQUENCE [LARGE SCALE GENOMIC DNA]</scope>
    <source>
        <strain evidence="2 3">MAFF305635-RFP</strain>
    </source>
</reference>
<dbReference type="OrthoDB" id="5207413at2759"/>